<dbReference type="SUPFAM" id="SSF81383">
    <property type="entry name" value="F-box domain"/>
    <property type="match status" value="1"/>
</dbReference>
<keyword evidence="3" id="KW-1185">Reference proteome</keyword>
<evidence type="ECO:0000313" key="3">
    <source>
        <dbReference type="Proteomes" id="UP000027222"/>
    </source>
</evidence>
<evidence type="ECO:0000259" key="1">
    <source>
        <dbReference type="Pfam" id="PF00646"/>
    </source>
</evidence>
<dbReference type="EMBL" id="KL142372">
    <property type="protein sequence ID" value="KDR79857.1"/>
    <property type="molecule type" value="Genomic_DNA"/>
</dbReference>
<dbReference type="InterPro" id="IPR001810">
    <property type="entry name" value="F-box_dom"/>
</dbReference>
<accession>A0A067TBY0</accession>
<dbReference type="Proteomes" id="UP000027222">
    <property type="component" value="Unassembled WGS sequence"/>
</dbReference>
<dbReference type="Pfam" id="PF00646">
    <property type="entry name" value="F-box"/>
    <property type="match status" value="1"/>
</dbReference>
<organism evidence="2 3">
    <name type="scientific">Galerina marginata (strain CBS 339.88)</name>
    <dbReference type="NCBI Taxonomy" id="685588"/>
    <lineage>
        <taxon>Eukaryota</taxon>
        <taxon>Fungi</taxon>
        <taxon>Dikarya</taxon>
        <taxon>Basidiomycota</taxon>
        <taxon>Agaricomycotina</taxon>
        <taxon>Agaricomycetes</taxon>
        <taxon>Agaricomycetidae</taxon>
        <taxon>Agaricales</taxon>
        <taxon>Agaricineae</taxon>
        <taxon>Strophariaceae</taxon>
        <taxon>Galerina</taxon>
    </lineage>
</organism>
<proteinExistence type="predicted"/>
<reference evidence="3" key="1">
    <citation type="journal article" date="2014" name="Proc. Natl. Acad. Sci. U.S.A.">
        <title>Extensive sampling of basidiomycete genomes demonstrates inadequacy of the white-rot/brown-rot paradigm for wood decay fungi.</title>
        <authorList>
            <person name="Riley R."/>
            <person name="Salamov A.A."/>
            <person name="Brown D.W."/>
            <person name="Nagy L.G."/>
            <person name="Floudas D."/>
            <person name="Held B.W."/>
            <person name="Levasseur A."/>
            <person name="Lombard V."/>
            <person name="Morin E."/>
            <person name="Otillar R."/>
            <person name="Lindquist E.A."/>
            <person name="Sun H."/>
            <person name="LaButti K.M."/>
            <person name="Schmutz J."/>
            <person name="Jabbour D."/>
            <person name="Luo H."/>
            <person name="Baker S.E."/>
            <person name="Pisabarro A.G."/>
            <person name="Walton J.D."/>
            <person name="Blanchette R.A."/>
            <person name="Henrissat B."/>
            <person name="Martin F."/>
            <person name="Cullen D."/>
            <person name="Hibbett D.S."/>
            <person name="Grigoriev I.V."/>
        </authorList>
    </citation>
    <scope>NUCLEOTIDE SEQUENCE [LARGE SCALE GENOMIC DNA]</scope>
    <source>
        <strain evidence="3">CBS 339.88</strain>
    </source>
</reference>
<evidence type="ECO:0000313" key="2">
    <source>
        <dbReference type="EMBL" id="KDR79857.1"/>
    </source>
</evidence>
<sequence>MLKSLCLTNLGVDVLINVMVFLRPMDIINLRQTCKTLKLSTMHRIVWVDALKQMMDEQRIPEATFPTSSMDREALEHTALSPAKFSSILEKSADNKIHPFSIRILPDYLSKQEMSKHGIQSYVHYSDMILAPGGRFMVTSLDVLAPGAKNLVQLWDIGVCGHGDKAKVRVQAILESKPIRLLTLAPVPDGSGFYLVSEQFSNARAIIVHKISAFGTFPTITRVNKYAVSSDVISLSISGTRLACICDPSTAVVWDFEAQLSASWDCQIEQDAQLPLSIHLYADHVLLYRSGKLILWKSPELHEEIQGVPPQHRRLSTYSDLFHDQDNEDSDSEAETYLLPHSPWFGILPGSQFLGISKTPDFGLIPIEHLPSVPNGNIPSILPTRMMIFRDLDLDLIAGPADMSELRVCNRRLLVSALDTDEDMMYIQMLPMMVDGSKVDPLPKKQLILRCRDMTPSYAQLCAATGRLCIVVGDTDIHIIDYLQPPW</sequence>
<gene>
    <name evidence="2" type="ORF">GALMADRAFT_241960</name>
</gene>
<dbReference type="OrthoDB" id="2688364at2759"/>
<feature type="domain" description="F-box" evidence="1">
    <location>
        <begin position="8"/>
        <end position="38"/>
    </location>
</feature>
<dbReference type="AlphaFoldDB" id="A0A067TBY0"/>
<dbReference type="Gene3D" id="1.20.1280.50">
    <property type="match status" value="1"/>
</dbReference>
<name>A0A067TBY0_GALM3</name>
<dbReference type="InterPro" id="IPR036047">
    <property type="entry name" value="F-box-like_dom_sf"/>
</dbReference>
<dbReference type="HOGENOM" id="CLU_033171_0_0_1"/>
<protein>
    <recommendedName>
        <fullName evidence="1">F-box domain-containing protein</fullName>
    </recommendedName>
</protein>